<proteinExistence type="predicted"/>
<dbReference type="OrthoDB" id="9810361at2"/>
<reference evidence="1 2" key="1">
    <citation type="journal article" date="2009" name="Appl. Environ. Microbiol.">
        <title>Three genomes from the phylum Acidobacteria provide insight into the lifestyles of these microorganisms in soils.</title>
        <authorList>
            <person name="Ward N.L."/>
            <person name="Challacombe J.F."/>
            <person name="Janssen P.H."/>
            <person name="Henrissat B."/>
            <person name="Coutinho P.M."/>
            <person name="Wu M."/>
            <person name="Xie G."/>
            <person name="Haft D.H."/>
            <person name="Sait M."/>
            <person name="Badger J."/>
            <person name="Barabote R.D."/>
            <person name="Bradley B."/>
            <person name="Brettin T.S."/>
            <person name="Brinkac L.M."/>
            <person name="Bruce D."/>
            <person name="Creasy T."/>
            <person name="Daugherty S.C."/>
            <person name="Davidsen T.M."/>
            <person name="DeBoy R.T."/>
            <person name="Detter J.C."/>
            <person name="Dodson R.J."/>
            <person name="Durkin A.S."/>
            <person name="Ganapathy A."/>
            <person name="Gwinn-Giglio M."/>
            <person name="Han C.S."/>
            <person name="Khouri H."/>
            <person name="Kiss H."/>
            <person name="Kothari S.P."/>
            <person name="Madupu R."/>
            <person name="Nelson K.E."/>
            <person name="Nelson W.C."/>
            <person name="Paulsen I."/>
            <person name="Penn K."/>
            <person name="Ren Q."/>
            <person name="Rosovitz M.J."/>
            <person name="Selengut J.D."/>
            <person name="Shrivastava S."/>
            <person name="Sullivan S.A."/>
            <person name="Tapia R."/>
            <person name="Thompson L.S."/>
            <person name="Watkins K.L."/>
            <person name="Yang Q."/>
            <person name="Yu C."/>
            <person name="Zafar N."/>
            <person name="Zhou L."/>
            <person name="Kuske C.R."/>
        </authorList>
    </citation>
    <scope>NUCLEOTIDE SEQUENCE [LARGE SCALE GENOMIC DNA]</scope>
    <source>
        <strain evidence="1 2">Ellin345</strain>
    </source>
</reference>
<keyword evidence="2" id="KW-1185">Reference proteome</keyword>
<dbReference type="KEGG" id="aba:Acid345_2119"/>
<dbReference type="HOGENOM" id="CLU_1401643_0_0_0"/>
<dbReference type="STRING" id="204669.Acid345_2119"/>
<dbReference type="eggNOG" id="COG0727">
    <property type="taxonomic scope" value="Bacteria"/>
</dbReference>
<protein>
    <recommendedName>
        <fullName evidence="3">YkgJ family cysteine cluster protein</fullName>
    </recommendedName>
</protein>
<evidence type="ECO:0000313" key="1">
    <source>
        <dbReference type="EMBL" id="ABF41120.1"/>
    </source>
</evidence>
<name>Q1IPT0_KORVE</name>
<dbReference type="Pfam" id="PF03692">
    <property type="entry name" value="CxxCxxCC"/>
    <property type="match status" value="1"/>
</dbReference>
<accession>Q1IPT0</accession>
<organism evidence="1 2">
    <name type="scientific">Koribacter versatilis (strain Ellin345)</name>
    <dbReference type="NCBI Taxonomy" id="204669"/>
    <lineage>
        <taxon>Bacteria</taxon>
        <taxon>Pseudomonadati</taxon>
        <taxon>Acidobacteriota</taxon>
        <taxon>Terriglobia</taxon>
        <taxon>Terriglobales</taxon>
        <taxon>Candidatus Korobacteraceae</taxon>
        <taxon>Candidatus Korobacter</taxon>
    </lineage>
</organism>
<gene>
    <name evidence="1" type="ordered locus">Acid345_2119</name>
</gene>
<sequence>MPHVPRPAADTQLVQIVDTALADASARSGPWLACRPGCTQCCHGVFEIHLLDAARLQEGLAKLRVNDPKRAARVEQRAHEAVERLSAEFPGDPETGLLDKTEEAEAAFEDFGNDEPCPALDPTTGTCDLYEYRPMTCRVFGPPVRDDRGGLGVCELCFQDAPQEEIVRCEMVPDPDGLETKLLAEVEKQEGTTRYTIVAFALNKD</sequence>
<dbReference type="InterPro" id="IPR005358">
    <property type="entry name" value="Puta_zinc/iron-chelating_dom"/>
</dbReference>
<evidence type="ECO:0008006" key="3">
    <source>
        <dbReference type="Google" id="ProtNLM"/>
    </source>
</evidence>
<dbReference type="EnsemblBacteria" id="ABF41120">
    <property type="protein sequence ID" value="ABF41120"/>
    <property type="gene ID" value="Acid345_2119"/>
</dbReference>
<dbReference type="AlphaFoldDB" id="Q1IPT0"/>
<evidence type="ECO:0000313" key="2">
    <source>
        <dbReference type="Proteomes" id="UP000002432"/>
    </source>
</evidence>
<dbReference type="RefSeq" id="WP_011522921.1">
    <property type="nucleotide sequence ID" value="NC_008009.1"/>
</dbReference>
<dbReference type="Proteomes" id="UP000002432">
    <property type="component" value="Chromosome"/>
</dbReference>
<dbReference type="EMBL" id="CP000360">
    <property type="protein sequence ID" value="ABF41120.1"/>
    <property type="molecule type" value="Genomic_DNA"/>
</dbReference>